<dbReference type="EMBL" id="AAAB01008859">
    <property type="status" value="NOT_ANNOTATED_CDS"/>
    <property type="molecule type" value="Genomic_DNA"/>
</dbReference>
<dbReference type="VEuPathDB" id="VectorBase:AGAMI1_003011"/>
<dbReference type="GO" id="GO:0030594">
    <property type="term" value="F:neurotransmitter receptor activity"/>
    <property type="evidence" value="ECO:0000318"/>
    <property type="project" value="GO_Central"/>
</dbReference>
<feature type="transmembrane region" description="Helical" evidence="9">
    <location>
        <begin position="60"/>
        <end position="84"/>
    </location>
</feature>
<feature type="region of interest" description="Disordered" evidence="8">
    <location>
        <begin position="499"/>
        <end position="527"/>
    </location>
</feature>
<evidence type="ECO:0000256" key="9">
    <source>
        <dbReference type="SAM" id="Phobius"/>
    </source>
</evidence>
<organism evidence="11 12">
    <name type="scientific">Anopheles gambiae</name>
    <name type="common">African malaria mosquito</name>
    <dbReference type="NCBI Taxonomy" id="7165"/>
    <lineage>
        <taxon>Eukaryota</taxon>
        <taxon>Metazoa</taxon>
        <taxon>Ecdysozoa</taxon>
        <taxon>Arthropoda</taxon>
        <taxon>Hexapoda</taxon>
        <taxon>Insecta</taxon>
        <taxon>Pterygota</taxon>
        <taxon>Neoptera</taxon>
        <taxon>Endopterygota</taxon>
        <taxon>Diptera</taxon>
        <taxon>Nematocera</taxon>
        <taxon>Culicoidea</taxon>
        <taxon>Culicidae</taxon>
        <taxon>Anophelinae</taxon>
        <taxon>Anopheles</taxon>
    </lineage>
</organism>
<evidence type="ECO:0000259" key="10">
    <source>
        <dbReference type="PROSITE" id="PS50262"/>
    </source>
</evidence>
<reference evidence="11 12" key="1">
    <citation type="journal article" date="2002" name="Science">
        <title>The genome sequence of the malaria mosquito Anopheles gambiae.</title>
        <authorList>
            <person name="Holt R.A."/>
            <person name="Subramanian G.M."/>
            <person name="Halpern A."/>
            <person name="Sutton G.G."/>
            <person name="Charlab R."/>
            <person name="Nusskern D.R."/>
            <person name="Wincker P."/>
            <person name="Clark A.G."/>
            <person name="Ribeiro J.M."/>
            <person name="Wides R."/>
            <person name="Salzberg S.L."/>
            <person name="Loftus B."/>
            <person name="Yandell M."/>
            <person name="Majoros W.H."/>
            <person name="Rusch D.B."/>
            <person name="Lai Z."/>
            <person name="Kraft C.L."/>
            <person name="Abril J.F."/>
            <person name="Anthouard V."/>
            <person name="Arensburger P."/>
            <person name="Atkinson P.W."/>
            <person name="Baden H."/>
            <person name="de Berardinis V."/>
            <person name="Baldwin D."/>
            <person name="Benes V."/>
            <person name="Biedler J."/>
            <person name="Blass C."/>
            <person name="Bolanos R."/>
            <person name="Boscus D."/>
            <person name="Barnstead M."/>
            <person name="Cai S."/>
            <person name="Center A."/>
            <person name="Chaturverdi K."/>
            <person name="Christophides G.K."/>
            <person name="Chrystal M.A."/>
            <person name="Clamp M."/>
            <person name="Cravchik A."/>
            <person name="Curwen V."/>
            <person name="Dana A."/>
            <person name="Delcher A."/>
            <person name="Dew I."/>
            <person name="Evans C.A."/>
            <person name="Flanigan M."/>
            <person name="Grundschober-Freimoser A."/>
            <person name="Friedli L."/>
            <person name="Gu Z."/>
            <person name="Guan P."/>
            <person name="Guigo R."/>
            <person name="Hillenmeyer M.E."/>
            <person name="Hladun S.L."/>
            <person name="Hogan J.R."/>
            <person name="Hong Y.S."/>
            <person name="Hoover J."/>
            <person name="Jaillon O."/>
            <person name="Ke Z."/>
            <person name="Kodira C."/>
            <person name="Kokoza E."/>
            <person name="Koutsos A."/>
            <person name="Letunic I."/>
            <person name="Levitsky A."/>
            <person name="Liang Y."/>
            <person name="Lin J.J."/>
            <person name="Lobo N.F."/>
            <person name="Lopez J.R."/>
            <person name="Malek J.A."/>
            <person name="McIntosh T.C."/>
            <person name="Meister S."/>
            <person name="Miller J."/>
            <person name="Mobarry C."/>
            <person name="Mongin E."/>
            <person name="Murphy S.D."/>
            <person name="O'Brochta D.A."/>
            <person name="Pfannkoch C."/>
            <person name="Qi R."/>
            <person name="Regier M.A."/>
            <person name="Remington K."/>
            <person name="Shao H."/>
            <person name="Sharakhova M.V."/>
            <person name="Sitter C.D."/>
            <person name="Shetty J."/>
            <person name="Smith T.J."/>
            <person name="Strong R."/>
            <person name="Sun J."/>
            <person name="Thomasova D."/>
            <person name="Ton L.Q."/>
            <person name="Topalis P."/>
            <person name="Tu Z."/>
            <person name="Unger M.F."/>
            <person name="Walenz B."/>
            <person name="Wang A."/>
            <person name="Wang J."/>
            <person name="Wang M."/>
            <person name="Wang X."/>
            <person name="Woodford K.J."/>
            <person name="Wortman J.R."/>
            <person name="Wu M."/>
            <person name="Yao A."/>
            <person name="Zdobnov E.M."/>
            <person name="Zhang H."/>
            <person name="Zhao Q."/>
            <person name="Zhao S."/>
            <person name="Zhu S.C."/>
            <person name="Zhimulev I."/>
            <person name="Coluzzi M."/>
            <person name="della Torre A."/>
            <person name="Roth C.W."/>
            <person name="Louis C."/>
            <person name="Kalush F."/>
            <person name="Mural R.J."/>
            <person name="Myers E.W."/>
            <person name="Adams M.D."/>
            <person name="Smith H.O."/>
            <person name="Broder S."/>
            <person name="Gardner M.J."/>
            <person name="Fraser C.M."/>
            <person name="Birney E."/>
            <person name="Bork P."/>
            <person name="Brey P.T."/>
            <person name="Venter J.C."/>
            <person name="Weissenbach J."/>
            <person name="Kafatos F.C."/>
            <person name="Collins F.H."/>
            <person name="Hoffman S.L."/>
        </authorList>
    </citation>
    <scope>NUCLEOTIDE SEQUENCE [LARGE SCALE GENOMIC DNA]</scope>
    <source>
        <strain evidence="11 12">PEST</strain>
    </source>
</reference>
<keyword evidence="6 9" id="KW-0472">Membrane</keyword>
<dbReference type="Proteomes" id="UP000007062">
    <property type="component" value="Chromosome 2R"/>
</dbReference>
<keyword evidence="7" id="KW-0297">G-protein coupled receptor</keyword>
<dbReference type="PROSITE" id="PS50262">
    <property type="entry name" value="G_PROTEIN_RECEP_F1_2"/>
    <property type="match status" value="1"/>
</dbReference>
<feature type="transmembrane region" description="Helical" evidence="9">
    <location>
        <begin position="171"/>
        <end position="193"/>
    </location>
</feature>
<dbReference type="GO" id="GO:0030425">
    <property type="term" value="C:dendrite"/>
    <property type="evidence" value="ECO:0000318"/>
    <property type="project" value="GO_Central"/>
</dbReference>
<evidence type="ECO:0000256" key="5">
    <source>
        <dbReference type="ARBA" id="ARBA00022989"/>
    </source>
</evidence>
<reference evidence="11" key="3">
    <citation type="submission" date="2020-05" db="UniProtKB">
        <authorList>
            <consortium name="EnsemblMetazoa"/>
        </authorList>
    </citation>
    <scope>IDENTIFICATION</scope>
    <source>
        <strain evidence="11">PEST</strain>
    </source>
</reference>
<sequence>MGKVQAHGYDDYDRIRYFYYIRPPHTPVPADWWVDPMATTTESVTTLSASEETTLLLYDIFIPLLGSLIIILNLIVVVSGVLLLRKGQQPYTTYMFLGNVAVSDLLTGFAVIFGQYAPRERRAEENCTLMIGLIVSTSLVSVYSVGLIAIDRYLYIVYGLQYQRYLTRTRARILIAATWILGATIGFLPALGWRGDTDGGRTCWFIRLAPPGLVILTAVVGILPVLLVIILYGIILQKALRRVNQLKKASRELRGVQTGNLRLFRGGTGGSANGGAAAAAAAATITPPVPIAVPPTEPNRSGANRQSDTEHGLSEDELAGATTGRCLCLRSRCCTAGGARAKQSQKALNGPGTAATAGTAMTTTAAATTAPSKSPTKWKAIKVVMFTTGSFVVTWVPYFIASLLYVGCDPATNEELCRSLQFAIASPLAILGFANSLLNPIIYAWWHNGFRASMKRLAGKVSQRICCCCGGGDTGDGGAGRCTAVRCCHKSSRSAPPSASVANRISANGVSSTGSTSDGIGPDRLSNRTVTTTVGQRAHPVPYPHSDQEFSITDDTDVEQPTMVIGTRL</sequence>
<feature type="domain" description="G-protein coupled receptors family 1 profile" evidence="10">
    <location>
        <begin position="72"/>
        <end position="443"/>
    </location>
</feature>
<feature type="transmembrane region" description="Helical" evidence="9">
    <location>
        <begin position="424"/>
        <end position="446"/>
    </location>
</feature>
<protein>
    <submittedName>
        <fullName evidence="11">G_PROTEIN_RECEP_F1_2 domain-containing protein</fullName>
    </submittedName>
</protein>
<dbReference type="GO" id="GO:0007198">
    <property type="term" value="P:adenylate cyclase-inhibiting serotonin receptor signaling pathway"/>
    <property type="evidence" value="ECO:0000318"/>
    <property type="project" value="GO_Central"/>
</dbReference>
<evidence type="ECO:0000313" key="11">
    <source>
        <dbReference type="EnsemblMetazoa" id="AGAP029115-PA"/>
    </source>
</evidence>
<dbReference type="AlphaFoldDB" id="A0A2C9H3Z8"/>
<dbReference type="Gene3D" id="1.20.1070.10">
    <property type="entry name" value="Rhodopsin 7-helix transmembrane proteins"/>
    <property type="match status" value="1"/>
</dbReference>
<evidence type="ECO:0000256" key="2">
    <source>
        <dbReference type="ARBA" id="ARBA00010663"/>
    </source>
</evidence>
<accession>A0A2C9H3Z8</accession>
<feature type="transmembrane region" description="Helical" evidence="9">
    <location>
        <begin position="213"/>
        <end position="235"/>
    </location>
</feature>
<feature type="region of interest" description="Disordered" evidence="8">
    <location>
        <begin position="288"/>
        <end position="316"/>
    </location>
</feature>
<evidence type="ECO:0000256" key="1">
    <source>
        <dbReference type="ARBA" id="ARBA00004651"/>
    </source>
</evidence>
<dbReference type="GO" id="GO:0007187">
    <property type="term" value="P:G protein-coupled receptor signaling pathway, coupled to cyclic nucleotide second messenger"/>
    <property type="evidence" value="ECO:0000318"/>
    <property type="project" value="GO_Central"/>
</dbReference>
<proteinExistence type="inferred from homology"/>
<dbReference type="GO" id="GO:0005886">
    <property type="term" value="C:plasma membrane"/>
    <property type="evidence" value="ECO:0000318"/>
    <property type="project" value="GO_Central"/>
</dbReference>
<evidence type="ECO:0000256" key="7">
    <source>
        <dbReference type="RuleBase" id="RU000688"/>
    </source>
</evidence>
<keyword evidence="12" id="KW-1185">Reference proteome</keyword>
<feature type="transmembrane region" description="Helical" evidence="9">
    <location>
        <begin position="96"/>
        <end position="117"/>
    </location>
</feature>
<dbReference type="InterPro" id="IPR000276">
    <property type="entry name" value="GPCR_Rhodpsn"/>
</dbReference>
<dbReference type="GO" id="GO:0045202">
    <property type="term" value="C:synapse"/>
    <property type="evidence" value="ECO:0007669"/>
    <property type="project" value="GOC"/>
</dbReference>
<dbReference type="PRINTS" id="PR00237">
    <property type="entry name" value="GPCRRHODOPSN"/>
</dbReference>
<evidence type="ECO:0000256" key="4">
    <source>
        <dbReference type="ARBA" id="ARBA00022692"/>
    </source>
</evidence>
<comment type="subcellular location">
    <subcellularLocation>
        <location evidence="1">Cell membrane</location>
        <topology evidence="1">Multi-pass membrane protein</topology>
    </subcellularLocation>
</comment>
<feature type="transmembrane region" description="Helical" evidence="9">
    <location>
        <begin position="129"/>
        <end position="150"/>
    </location>
</feature>
<feature type="compositionally biased region" description="Polar residues" evidence="8">
    <location>
        <begin position="501"/>
        <end position="518"/>
    </location>
</feature>
<evidence type="ECO:0000256" key="3">
    <source>
        <dbReference type="ARBA" id="ARBA00022475"/>
    </source>
</evidence>
<comment type="similarity">
    <text evidence="2 7">Belongs to the G-protein coupled receptor 1 family.</text>
</comment>
<dbReference type="PANTHER" id="PTHR22750">
    <property type="entry name" value="G-PROTEIN COUPLED RECEPTOR"/>
    <property type="match status" value="1"/>
</dbReference>
<feature type="transmembrane region" description="Helical" evidence="9">
    <location>
        <begin position="383"/>
        <end position="404"/>
    </location>
</feature>
<keyword evidence="7" id="KW-0675">Receptor</keyword>
<reference evidence="11 12" key="2">
    <citation type="journal article" date="2004" name="Trends Parasitol.">
        <title>The Anopheles gambiae genome: an update.</title>
        <authorList>
            <person name="Mongin E."/>
            <person name="Louis C."/>
            <person name="Holt R.A."/>
            <person name="Birney E."/>
            <person name="Collins F.H."/>
        </authorList>
    </citation>
    <scope>NUCLEOTIDE SEQUENCE [LARGE SCALE GENOMIC DNA]</scope>
    <source>
        <strain evidence="11 12">PEST</strain>
    </source>
</reference>
<keyword evidence="7" id="KW-0807">Transducer</keyword>
<dbReference type="SUPFAM" id="SSF81321">
    <property type="entry name" value="Family A G protein-coupled receptor-like"/>
    <property type="match status" value="1"/>
</dbReference>
<keyword evidence="5 9" id="KW-1133">Transmembrane helix</keyword>
<dbReference type="GO" id="GO:0004993">
    <property type="term" value="F:G protein-coupled serotonin receptor activity"/>
    <property type="evidence" value="ECO:0000318"/>
    <property type="project" value="GO_Central"/>
</dbReference>
<dbReference type="Pfam" id="PF00001">
    <property type="entry name" value="7tm_1"/>
    <property type="match status" value="1"/>
</dbReference>
<dbReference type="EnsemblMetazoa" id="AGAP029115-RA">
    <property type="protein sequence ID" value="AGAP029115-PA"/>
    <property type="gene ID" value="AGAP029115"/>
</dbReference>
<evidence type="ECO:0000313" key="12">
    <source>
        <dbReference type="Proteomes" id="UP000007062"/>
    </source>
</evidence>
<dbReference type="CDD" id="cd00637">
    <property type="entry name" value="7tm_classA_rhodopsin-like"/>
    <property type="match status" value="1"/>
</dbReference>
<dbReference type="GO" id="GO:0007268">
    <property type="term" value="P:chemical synaptic transmission"/>
    <property type="evidence" value="ECO:0000318"/>
    <property type="project" value="GO_Central"/>
</dbReference>
<evidence type="ECO:0000256" key="8">
    <source>
        <dbReference type="SAM" id="MobiDB-lite"/>
    </source>
</evidence>
<dbReference type="PROSITE" id="PS00237">
    <property type="entry name" value="G_PROTEIN_RECEP_F1_1"/>
    <property type="match status" value="1"/>
</dbReference>
<keyword evidence="4 7" id="KW-0812">Transmembrane</keyword>
<dbReference type="VEuPathDB" id="VectorBase:AGAP029115"/>
<feature type="compositionally biased region" description="Pro residues" evidence="8">
    <location>
        <begin position="288"/>
        <end position="297"/>
    </location>
</feature>
<name>A0A2C9H3Z8_ANOGA</name>
<dbReference type="InParanoid" id="A0A2C9H3Z8"/>
<dbReference type="InterPro" id="IPR017452">
    <property type="entry name" value="GPCR_Rhodpsn_7TM"/>
</dbReference>
<keyword evidence="3" id="KW-1003">Cell membrane</keyword>
<evidence type="ECO:0000256" key="6">
    <source>
        <dbReference type="ARBA" id="ARBA00023136"/>
    </source>
</evidence>